<dbReference type="InterPro" id="IPR036237">
    <property type="entry name" value="Xyl_isomerase-like_sf"/>
</dbReference>
<keyword evidence="3" id="KW-1185">Reference proteome</keyword>
<reference evidence="2 3" key="1">
    <citation type="submission" date="2020-08" db="EMBL/GenBank/DDBJ databases">
        <title>Sequencing the genomes of 1000 actinobacteria strains.</title>
        <authorList>
            <person name="Klenk H.-P."/>
        </authorList>
    </citation>
    <scope>NUCLEOTIDE SEQUENCE [LARGE SCALE GENOMIC DNA]</scope>
    <source>
        <strain evidence="2 3">DSM 44230</strain>
    </source>
</reference>
<dbReference type="Pfam" id="PF01261">
    <property type="entry name" value="AP_endonuc_2"/>
    <property type="match status" value="1"/>
</dbReference>
<proteinExistence type="predicted"/>
<dbReference type="RefSeq" id="WP_185002138.1">
    <property type="nucleotide sequence ID" value="NZ_BAAAUI010000029.1"/>
</dbReference>
<accession>A0A7W7CAI9</accession>
<evidence type="ECO:0000259" key="1">
    <source>
        <dbReference type="Pfam" id="PF01261"/>
    </source>
</evidence>
<feature type="domain" description="Xylose isomerase-like TIM barrel" evidence="1">
    <location>
        <begin position="21"/>
        <end position="165"/>
    </location>
</feature>
<dbReference type="PANTHER" id="PTHR12110">
    <property type="entry name" value="HYDROXYPYRUVATE ISOMERASE"/>
    <property type="match status" value="1"/>
</dbReference>
<dbReference type="AlphaFoldDB" id="A0A7W7CAI9"/>
<dbReference type="Proteomes" id="UP000533598">
    <property type="component" value="Unassembled WGS sequence"/>
</dbReference>
<evidence type="ECO:0000313" key="3">
    <source>
        <dbReference type="Proteomes" id="UP000533598"/>
    </source>
</evidence>
<protein>
    <submittedName>
        <fullName evidence="2">Sugar phosphate isomerase/epimerase</fullName>
    </submittedName>
</protein>
<sequence>MIVPGLVSVTFRQLGVPEVVRLTAAAGLAAIEWGGDVHVPAGDLAAAETARELTAAAGLTVAAYGSYYRAGHSDPADLDPVVRTAAALGAPLIRVWAGQLGSAEADPAQRAGTVQALRRAAEAAAGHGMRIALEYHRNTLTDTLASATALFAEVDRAEVVPYWQPAGGQPSAVALTEVRALLPELVTAHVFSWGPGGGKDRLPLAERADLWRPVLAELAADGRDRFALVEFVPDDSPAIFLRDAATLRDWLTHPLG</sequence>
<gene>
    <name evidence="2" type="ORF">HNR67_002411</name>
</gene>
<dbReference type="EMBL" id="JACHMH010000001">
    <property type="protein sequence ID" value="MBB4676293.1"/>
    <property type="molecule type" value="Genomic_DNA"/>
</dbReference>
<dbReference type="GO" id="GO:0016853">
    <property type="term" value="F:isomerase activity"/>
    <property type="evidence" value="ECO:0007669"/>
    <property type="project" value="UniProtKB-KW"/>
</dbReference>
<name>A0A7W7CAI9_9PSEU</name>
<dbReference type="Gene3D" id="3.20.20.150">
    <property type="entry name" value="Divalent-metal-dependent TIM barrel enzymes"/>
    <property type="match status" value="1"/>
</dbReference>
<dbReference type="InterPro" id="IPR013022">
    <property type="entry name" value="Xyl_isomerase-like_TIM-brl"/>
</dbReference>
<dbReference type="SUPFAM" id="SSF51658">
    <property type="entry name" value="Xylose isomerase-like"/>
    <property type="match status" value="1"/>
</dbReference>
<organism evidence="2 3">
    <name type="scientific">Crossiella cryophila</name>
    <dbReference type="NCBI Taxonomy" id="43355"/>
    <lineage>
        <taxon>Bacteria</taxon>
        <taxon>Bacillati</taxon>
        <taxon>Actinomycetota</taxon>
        <taxon>Actinomycetes</taxon>
        <taxon>Pseudonocardiales</taxon>
        <taxon>Pseudonocardiaceae</taxon>
        <taxon>Crossiella</taxon>
    </lineage>
</organism>
<dbReference type="InterPro" id="IPR050312">
    <property type="entry name" value="IolE/XylAMocC-like"/>
</dbReference>
<dbReference type="PANTHER" id="PTHR12110:SF41">
    <property type="entry name" value="INOSOSE DEHYDRATASE"/>
    <property type="match status" value="1"/>
</dbReference>
<evidence type="ECO:0000313" key="2">
    <source>
        <dbReference type="EMBL" id="MBB4676293.1"/>
    </source>
</evidence>
<keyword evidence="2" id="KW-0413">Isomerase</keyword>
<comment type="caution">
    <text evidence="2">The sequence shown here is derived from an EMBL/GenBank/DDBJ whole genome shotgun (WGS) entry which is preliminary data.</text>
</comment>